<dbReference type="PRINTS" id="PR00682">
    <property type="entry name" value="IPNSYNTHASE"/>
</dbReference>
<dbReference type="Proteomes" id="UP000297245">
    <property type="component" value="Unassembled WGS sequence"/>
</dbReference>
<dbReference type="OrthoDB" id="406156at2759"/>
<dbReference type="InterPro" id="IPR026992">
    <property type="entry name" value="DIOX_N"/>
</dbReference>
<dbReference type="Pfam" id="PF14226">
    <property type="entry name" value="DIOX_N"/>
    <property type="match status" value="1"/>
</dbReference>
<accession>A0A4S8MS41</accession>
<reference evidence="3 4" key="1">
    <citation type="journal article" date="2019" name="Nat. Ecol. Evol.">
        <title>Megaphylogeny resolves global patterns of mushroom evolution.</title>
        <authorList>
            <person name="Varga T."/>
            <person name="Krizsan K."/>
            <person name="Foldi C."/>
            <person name="Dima B."/>
            <person name="Sanchez-Garcia M."/>
            <person name="Sanchez-Ramirez S."/>
            <person name="Szollosi G.J."/>
            <person name="Szarkandi J.G."/>
            <person name="Papp V."/>
            <person name="Albert L."/>
            <person name="Andreopoulos W."/>
            <person name="Angelini C."/>
            <person name="Antonin V."/>
            <person name="Barry K.W."/>
            <person name="Bougher N.L."/>
            <person name="Buchanan P."/>
            <person name="Buyck B."/>
            <person name="Bense V."/>
            <person name="Catcheside P."/>
            <person name="Chovatia M."/>
            <person name="Cooper J."/>
            <person name="Damon W."/>
            <person name="Desjardin D."/>
            <person name="Finy P."/>
            <person name="Geml J."/>
            <person name="Haridas S."/>
            <person name="Hughes K."/>
            <person name="Justo A."/>
            <person name="Karasinski D."/>
            <person name="Kautmanova I."/>
            <person name="Kiss B."/>
            <person name="Kocsube S."/>
            <person name="Kotiranta H."/>
            <person name="LaButti K.M."/>
            <person name="Lechner B.E."/>
            <person name="Liimatainen K."/>
            <person name="Lipzen A."/>
            <person name="Lukacs Z."/>
            <person name="Mihaltcheva S."/>
            <person name="Morgado L.N."/>
            <person name="Niskanen T."/>
            <person name="Noordeloos M.E."/>
            <person name="Ohm R.A."/>
            <person name="Ortiz-Santana B."/>
            <person name="Ovrebo C."/>
            <person name="Racz N."/>
            <person name="Riley R."/>
            <person name="Savchenko A."/>
            <person name="Shiryaev A."/>
            <person name="Soop K."/>
            <person name="Spirin V."/>
            <person name="Szebenyi C."/>
            <person name="Tomsovsky M."/>
            <person name="Tulloss R.E."/>
            <person name="Uehling J."/>
            <person name="Grigoriev I.V."/>
            <person name="Vagvolgyi C."/>
            <person name="Papp T."/>
            <person name="Martin F.M."/>
            <person name="Miettinen O."/>
            <person name="Hibbett D.S."/>
            <person name="Nagy L.G."/>
        </authorList>
    </citation>
    <scope>NUCLEOTIDE SEQUENCE [LARGE SCALE GENOMIC DNA]</scope>
    <source>
        <strain evidence="3 4">CBS 962.96</strain>
    </source>
</reference>
<gene>
    <name evidence="3" type="ORF">K435DRAFT_849668</name>
</gene>
<protein>
    <submittedName>
        <fullName evidence="3">Clavaminate synthase-like protein</fullName>
    </submittedName>
</protein>
<dbReference type="InterPro" id="IPR027443">
    <property type="entry name" value="IPNS-like_sf"/>
</dbReference>
<dbReference type="Pfam" id="PF03171">
    <property type="entry name" value="2OG-FeII_Oxy"/>
    <property type="match status" value="1"/>
</dbReference>
<feature type="domain" description="Isopenicillin N synthase-like Fe(2+) 2OG dioxygenase" evidence="1">
    <location>
        <begin position="193"/>
        <end position="279"/>
    </location>
</feature>
<feature type="domain" description="Non-haem dioxygenase N-terminal" evidence="2">
    <location>
        <begin position="27"/>
        <end position="134"/>
    </location>
</feature>
<keyword evidence="4" id="KW-1185">Reference proteome</keyword>
<dbReference type="PANTHER" id="PTHR47990">
    <property type="entry name" value="2-OXOGLUTARATE (2OG) AND FE(II)-DEPENDENT OXYGENASE SUPERFAMILY PROTEIN-RELATED"/>
    <property type="match status" value="1"/>
</dbReference>
<evidence type="ECO:0000313" key="4">
    <source>
        <dbReference type="Proteomes" id="UP000297245"/>
    </source>
</evidence>
<dbReference type="AlphaFoldDB" id="A0A4S8MS41"/>
<dbReference type="InterPro" id="IPR044861">
    <property type="entry name" value="IPNS-like_FE2OG_OXY"/>
</dbReference>
<dbReference type="Gene3D" id="2.60.120.330">
    <property type="entry name" value="B-lactam Antibiotic, Isopenicillin N Synthase, Chain"/>
    <property type="match status" value="1"/>
</dbReference>
<dbReference type="SUPFAM" id="SSF51197">
    <property type="entry name" value="Clavaminate synthase-like"/>
    <property type="match status" value="1"/>
</dbReference>
<evidence type="ECO:0000313" key="3">
    <source>
        <dbReference type="EMBL" id="THV05671.1"/>
    </source>
</evidence>
<dbReference type="EMBL" id="ML179047">
    <property type="protein sequence ID" value="THV05671.1"/>
    <property type="molecule type" value="Genomic_DNA"/>
</dbReference>
<name>A0A4S8MS41_DENBC</name>
<dbReference type="InterPro" id="IPR050231">
    <property type="entry name" value="Iron_ascorbate_oxido_reductase"/>
</dbReference>
<evidence type="ECO:0000259" key="2">
    <source>
        <dbReference type="Pfam" id="PF14226"/>
    </source>
</evidence>
<evidence type="ECO:0000259" key="1">
    <source>
        <dbReference type="Pfam" id="PF03171"/>
    </source>
</evidence>
<proteinExistence type="predicted"/>
<sequence length="368" mass="41524">MPSLTLPPVPRYVLPPRPSEELEYADLPIIDFSKGNTPEGRAELASQVRDAMTTQGFFYVINHGYTAAQTQRVFDIADVAFTQVSEEDKSKYEGTMGTTGSFQGYKLKEYFHIDGGVRDQIEMFNINRDVNKREHPEAIRPVLPEIADLAKHCHFDVVHPILRLLAIGLELPEETLVNLHRFDAVGESYVRYMKYFPRSEEDEVKSKNVWLKGHTDIGTITLLYSQPIAALQMLGPDGHWRWVKHIENAIIVNAGDGIEFLSGGFYRATIHRVVQPPVSQRSLNRLGVCYFAMSDDDVKLAPLVDSPVLQRVGIKKHGRFGPDSVAPTMEVWRKGRTSAYGRTELKASEKDEGVEEQTINGVVVKHYN</sequence>
<organism evidence="3 4">
    <name type="scientific">Dendrothele bispora (strain CBS 962.96)</name>
    <dbReference type="NCBI Taxonomy" id="1314807"/>
    <lineage>
        <taxon>Eukaryota</taxon>
        <taxon>Fungi</taxon>
        <taxon>Dikarya</taxon>
        <taxon>Basidiomycota</taxon>
        <taxon>Agaricomycotina</taxon>
        <taxon>Agaricomycetes</taxon>
        <taxon>Agaricomycetidae</taxon>
        <taxon>Agaricales</taxon>
        <taxon>Agaricales incertae sedis</taxon>
        <taxon>Dendrothele</taxon>
    </lineage>
</organism>